<gene>
    <name evidence="1" type="ORF">AB840_09775</name>
</gene>
<dbReference type="EMBL" id="LEKT01000032">
    <property type="protein sequence ID" value="KMO86135.1"/>
    <property type="molecule type" value="Genomic_DNA"/>
</dbReference>
<organism evidence="1 2">
    <name type="scientific">Megasphaera cerevisiae DSM 20462</name>
    <dbReference type="NCBI Taxonomy" id="1122219"/>
    <lineage>
        <taxon>Bacteria</taxon>
        <taxon>Bacillati</taxon>
        <taxon>Bacillota</taxon>
        <taxon>Negativicutes</taxon>
        <taxon>Veillonellales</taxon>
        <taxon>Veillonellaceae</taxon>
        <taxon>Megasphaera</taxon>
    </lineage>
</organism>
<accession>A0A0J6WRP2</accession>
<dbReference type="Proteomes" id="UP000036503">
    <property type="component" value="Unassembled WGS sequence"/>
</dbReference>
<proteinExistence type="predicted"/>
<dbReference type="PATRIC" id="fig|1122219.3.peg.1775"/>
<dbReference type="RefSeq" id="WP_048514658.1">
    <property type="nucleotide sequence ID" value="NZ_FUXD01000032.1"/>
</dbReference>
<dbReference type="PROSITE" id="PS51257">
    <property type="entry name" value="PROKAR_LIPOPROTEIN"/>
    <property type="match status" value="1"/>
</dbReference>
<reference evidence="1 2" key="1">
    <citation type="submission" date="2015-06" db="EMBL/GenBank/DDBJ databases">
        <title>Draft genome sequence of beer spoilage bacterium Megasphaera cerevisiae type strain 20462.</title>
        <authorList>
            <person name="Kutumbaka K."/>
            <person name="Pasmowitz J."/>
            <person name="Mategko J."/>
            <person name="Reyes D."/>
            <person name="Friedrich A."/>
            <person name="Han S."/>
            <person name="Martens-Habbena W."/>
            <person name="Neal-McKinney J."/>
            <person name="Janagama H.K."/>
            <person name="Nadala C."/>
            <person name="Samadpour M."/>
        </authorList>
    </citation>
    <scope>NUCLEOTIDE SEQUENCE [LARGE SCALE GENOMIC DNA]</scope>
    <source>
        <strain evidence="1 2">DSM 20462</strain>
    </source>
</reference>
<evidence type="ECO:0000313" key="1">
    <source>
        <dbReference type="EMBL" id="KMO86135.1"/>
    </source>
</evidence>
<name>A0A0J6WRP2_9FIRM</name>
<dbReference type="InParanoid" id="A0A0J6WRP2"/>
<comment type="caution">
    <text evidence="1">The sequence shown here is derived from an EMBL/GenBank/DDBJ whole genome shotgun (WGS) entry which is preliminary data.</text>
</comment>
<evidence type="ECO:0000313" key="2">
    <source>
        <dbReference type="Proteomes" id="UP000036503"/>
    </source>
</evidence>
<sequence>MVLEKLKKTTHTIAQVFSGFTGCTTGGCCGVSLPKADQDALKKLKQRHQKNGGTKTDAP</sequence>
<keyword evidence="2" id="KW-1185">Reference proteome</keyword>
<dbReference type="AlphaFoldDB" id="A0A0J6WRP2"/>
<protein>
    <submittedName>
        <fullName evidence="1">Uncharacterized protein</fullName>
    </submittedName>
</protein>